<dbReference type="InterPro" id="IPR056622">
    <property type="entry name" value="ARM_FBXO47"/>
</dbReference>
<protein>
    <submittedName>
        <fullName evidence="2">FBX47-like protein</fullName>
    </submittedName>
</protein>
<organism evidence="2 3">
    <name type="scientific">Mya arenaria</name>
    <name type="common">Soft-shell clam</name>
    <dbReference type="NCBI Taxonomy" id="6604"/>
    <lineage>
        <taxon>Eukaryota</taxon>
        <taxon>Metazoa</taxon>
        <taxon>Spiralia</taxon>
        <taxon>Lophotrochozoa</taxon>
        <taxon>Mollusca</taxon>
        <taxon>Bivalvia</taxon>
        <taxon>Autobranchia</taxon>
        <taxon>Heteroconchia</taxon>
        <taxon>Euheterodonta</taxon>
        <taxon>Imparidentia</taxon>
        <taxon>Neoheterodontei</taxon>
        <taxon>Myida</taxon>
        <taxon>Myoidea</taxon>
        <taxon>Myidae</taxon>
        <taxon>Mya</taxon>
    </lineage>
</organism>
<feature type="non-terminal residue" evidence="2">
    <location>
        <position position="340"/>
    </location>
</feature>
<feature type="domain" description="FBXO47 ARM repeats region" evidence="1">
    <location>
        <begin position="150"/>
        <end position="321"/>
    </location>
</feature>
<keyword evidence="3" id="KW-1185">Reference proteome</keyword>
<sequence>IPGGHPKMDITHYMPCKKPRRSTRLEFKEKEELKEKSIQNALEDLSLLTITSKAFRNLVEGYLALNPVLKKEVIDRLHVQSKYLPVPVCKQVACEEINMLLLCCNRTESCEDLNKCLAMTCFGKFLHTVIAGWDDCECVRTFESICSHTSLMKNVELVLRAKSGGHARLELEIRCFYRRVFLDHCGSLQDRAFWLTRVLKPWPLVYQARLLFLLYGPLLGDEILWCELSENTPVSAAQSSQHIGGLASALQILHHYKQEWSEDDIISIIDELTSSPEEWLAENMAHLLILCGDVITSKLLISKAINGQEEQANDDMFYMITALVEFTKKIINLAFKDSLS</sequence>
<accession>A0ABY7D8E3</accession>
<name>A0ABY7D8E3_MYAAR</name>
<dbReference type="PANTHER" id="PTHR34098">
    <property type="entry name" value="F-BOX ONLY PROTEIN 47"/>
    <property type="match status" value="1"/>
</dbReference>
<dbReference type="Pfam" id="PF24467">
    <property type="entry name" value="ARM_FBXO47"/>
    <property type="match status" value="1"/>
</dbReference>
<dbReference type="InterPro" id="IPR038946">
    <property type="entry name" value="FBXO47"/>
</dbReference>
<dbReference type="PANTHER" id="PTHR34098:SF1">
    <property type="entry name" value="F-BOX ONLY PROTEIN 47"/>
    <property type="match status" value="1"/>
</dbReference>
<gene>
    <name evidence="2" type="ORF">MAR_006415</name>
</gene>
<dbReference type="Proteomes" id="UP001164746">
    <property type="component" value="Chromosome 1"/>
</dbReference>
<proteinExistence type="predicted"/>
<evidence type="ECO:0000259" key="1">
    <source>
        <dbReference type="Pfam" id="PF24467"/>
    </source>
</evidence>
<dbReference type="EMBL" id="CP111012">
    <property type="protein sequence ID" value="WAQ93944.1"/>
    <property type="molecule type" value="Genomic_DNA"/>
</dbReference>
<evidence type="ECO:0000313" key="2">
    <source>
        <dbReference type="EMBL" id="WAQ93944.1"/>
    </source>
</evidence>
<evidence type="ECO:0000313" key="3">
    <source>
        <dbReference type="Proteomes" id="UP001164746"/>
    </source>
</evidence>
<reference evidence="2" key="1">
    <citation type="submission" date="2022-11" db="EMBL/GenBank/DDBJ databases">
        <title>Centuries of genome instability and evolution in soft-shell clam transmissible cancer (bioRxiv).</title>
        <authorList>
            <person name="Hart S.F.M."/>
            <person name="Yonemitsu M.A."/>
            <person name="Giersch R.M."/>
            <person name="Beal B.F."/>
            <person name="Arriagada G."/>
            <person name="Davis B.W."/>
            <person name="Ostrander E.A."/>
            <person name="Goff S.P."/>
            <person name="Metzger M.J."/>
        </authorList>
    </citation>
    <scope>NUCLEOTIDE SEQUENCE</scope>
    <source>
        <strain evidence="2">MELC-2E11</strain>
        <tissue evidence="2">Siphon/mantle</tissue>
    </source>
</reference>